<feature type="transmembrane region" description="Helical" evidence="6">
    <location>
        <begin position="501"/>
        <end position="524"/>
    </location>
</feature>
<feature type="transmembrane region" description="Helical" evidence="6">
    <location>
        <begin position="408"/>
        <end position="429"/>
    </location>
</feature>
<dbReference type="GeneID" id="54480789"/>
<dbReference type="RefSeq" id="XP_033605353.1">
    <property type="nucleotide sequence ID" value="XM_033739735.1"/>
</dbReference>
<keyword evidence="2 6" id="KW-0812">Transmembrane</keyword>
<feature type="transmembrane region" description="Helical" evidence="6">
    <location>
        <begin position="162"/>
        <end position="185"/>
    </location>
</feature>
<sequence length="548" mass="60373">MSASESVPGTELLYDNGDRDPETSRRLQNLQHVRHGDGHIILVPQPSLHDPNDPLRWSTAKKWTTFLNGVFYAFIGSVTGPLVAAGMIPLSEFFGVSLQMISYSNGANLACQGVATTIWMPFAVKYGRRPIYFFSNILMGVACVWLALASRASYTPYLVGRAFLGIWQAPIESIVPSTVTDLFFLHDRGAKVSIYGLSVLGGNELGPLLSAFIIQSLGVAWSFWIMGIVVFVSCVAMFFSMPETLYMGPRPSIRALTAGVEEKSSRGTSMSGDTESPSGNINDQHSGVKPVEKRTYLSELKFWGLNDPNVNLLHAFLRPFILFTYPTVLWACIVYGFSLSWNVILGATVAQLFAPPPYNFDSSAQGLIFVSPLIGSLIGTYICGPLADRIANTATRRNGGIREPEMRLPTCAIAATLTFFGVLITSLTYTHQTHWIGPLFGIGVFSTGAQMGATLSMSYVLDCHRELSVELMVSVAALKSLIAWIWTWVVNDWIERDGMMVVYMSIAAINVAVYLTTIVLYIYGKRLRVWIHSRDLLGELGLRDRLGR</sequence>
<feature type="transmembrane region" description="Helical" evidence="6">
    <location>
        <begin position="366"/>
        <end position="387"/>
    </location>
</feature>
<proteinExistence type="predicted"/>
<reference evidence="8" key="1">
    <citation type="journal article" date="2020" name="Stud. Mycol.">
        <title>101 Dothideomycetes genomes: a test case for predicting lifestyles and emergence of pathogens.</title>
        <authorList>
            <person name="Haridas S."/>
            <person name="Albert R."/>
            <person name="Binder M."/>
            <person name="Bloem J."/>
            <person name="Labutti K."/>
            <person name="Salamov A."/>
            <person name="Andreopoulos B."/>
            <person name="Baker S."/>
            <person name="Barry K."/>
            <person name="Bills G."/>
            <person name="Bluhm B."/>
            <person name="Cannon C."/>
            <person name="Castanera R."/>
            <person name="Culley D."/>
            <person name="Daum C."/>
            <person name="Ezra D."/>
            <person name="Gonzalez J."/>
            <person name="Henrissat B."/>
            <person name="Kuo A."/>
            <person name="Liang C."/>
            <person name="Lipzen A."/>
            <person name="Lutzoni F."/>
            <person name="Magnuson J."/>
            <person name="Mondo S."/>
            <person name="Nolan M."/>
            <person name="Ohm R."/>
            <person name="Pangilinan J."/>
            <person name="Park H.-J."/>
            <person name="Ramirez L."/>
            <person name="Alfaro M."/>
            <person name="Sun H."/>
            <person name="Tritt A."/>
            <person name="Yoshinaga Y."/>
            <person name="Zwiers L.-H."/>
            <person name="Turgeon B."/>
            <person name="Goodwin S."/>
            <person name="Spatafora J."/>
            <person name="Crous P."/>
            <person name="Grigoriev I."/>
        </authorList>
    </citation>
    <scope>NUCLEOTIDE SEQUENCE</scope>
    <source>
        <strain evidence="8">CBS 121739</strain>
    </source>
</reference>
<evidence type="ECO:0000313" key="9">
    <source>
        <dbReference type="Proteomes" id="UP000799437"/>
    </source>
</evidence>
<evidence type="ECO:0000256" key="1">
    <source>
        <dbReference type="ARBA" id="ARBA00004141"/>
    </source>
</evidence>
<feature type="transmembrane region" description="Helical" evidence="6">
    <location>
        <begin position="220"/>
        <end position="240"/>
    </location>
</feature>
<evidence type="ECO:0000259" key="7">
    <source>
        <dbReference type="PROSITE" id="PS50850"/>
    </source>
</evidence>
<dbReference type="InterPro" id="IPR020846">
    <property type="entry name" value="MFS_dom"/>
</dbReference>
<evidence type="ECO:0000256" key="6">
    <source>
        <dbReference type="SAM" id="Phobius"/>
    </source>
</evidence>
<evidence type="ECO:0000256" key="5">
    <source>
        <dbReference type="SAM" id="MobiDB-lite"/>
    </source>
</evidence>
<protein>
    <submittedName>
        <fullName evidence="8">MFS general substrate transporter</fullName>
    </submittedName>
</protein>
<gene>
    <name evidence="8" type="ORF">EJ05DRAFT_20027</name>
</gene>
<evidence type="ECO:0000256" key="3">
    <source>
        <dbReference type="ARBA" id="ARBA00022989"/>
    </source>
</evidence>
<feature type="transmembrane region" description="Helical" evidence="6">
    <location>
        <begin position="467"/>
        <end position="489"/>
    </location>
</feature>
<dbReference type="AlphaFoldDB" id="A0A6A6WL56"/>
<keyword evidence="4 6" id="KW-0472">Membrane</keyword>
<dbReference type="OrthoDB" id="2585655at2759"/>
<feature type="compositionally biased region" description="Polar residues" evidence="5">
    <location>
        <begin position="266"/>
        <end position="285"/>
    </location>
</feature>
<dbReference type="InterPro" id="IPR036259">
    <property type="entry name" value="MFS_trans_sf"/>
</dbReference>
<dbReference type="GO" id="GO:0005886">
    <property type="term" value="C:plasma membrane"/>
    <property type="evidence" value="ECO:0007669"/>
    <property type="project" value="TreeGrafter"/>
</dbReference>
<feature type="domain" description="Major facilitator superfamily (MFS) profile" evidence="7">
    <location>
        <begin position="65"/>
        <end position="548"/>
    </location>
</feature>
<feature type="region of interest" description="Disordered" evidence="5">
    <location>
        <begin position="261"/>
        <end position="287"/>
    </location>
</feature>
<feature type="transmembrane region" description="Helical" evidence="6">
    <location>
        <begin position="100"/>
        <end position="124"/>
    </location>
</feature>
<evidence type="ECO:0000256" key="2">
    <source>
        <dbReference type="ARBA" id="ARBA00022692"/>
    </source>
</evidence>
<organism evidence="8 9">
    <name type="scientific">Pseudovirgaria hyperparasitica</name>
    <dbReference type="NCBI Taxonomy" id="470096"/>
    <lineage>
        <taxon>Eukaryota</taxon>
        <taxon>Fungi</taxon>
        <taxon>Dikarya</taxon>
        <taxon>Ascomycota</taxon>
        <taxon>Pezizomycotina</taxon>
        <taxon>Dothideomycetes</taxon>
        <taxon>Dothideomycetes incertae sedis</taxon>
        <taxon>Acrospermales</taxon>
        <taxon>Acrospermaceae</taxon>
        <taxon>Pseudovirgaria</taxon>
    </lineage>
</organism>
<accession>A0A6A6WL56</accession>
<dbReference type="InterPro" id="IPR011701">
    <property type="entry name" value="MFS"/>
</dbReference>
<dbReference type="PANTHER" id="PTHR23502">
    <property type="entry name" value="MAJOR FACILITATOR SUPERFAMILY"/>
    <property type="match status" value="1"/>
</dbReference>
<dbReference type="Proteomes" id="UP000799437">
    <property type="component" value="Unassembled WGS sequence"/>
</dbReference>
<feature type="transmembrane region" description="Helical" evidence="6">
    <location>
        <begin position="192"/>
        <end position="214"/>
    </location>
</feature>
<comment type="subcellular location">
    <subcellularLocation>
        <location evidence="1">Membrane</location>
        <topology evidence="1">Multi-pass membrane protein</topology>
    </subcellularLocation>
</comment>
<feature type="region of interest" description="Disordered" evidence="5">
    <location>
        <begin position="1"/>
        <end position="23"/>
    </location>
</feature>
<dbReference type="PANTHER" id="PTHR23502:SF4">
    <property type="entry name" value="MAJOR FACILITATOR SUPERFAMILY (MFS) PROFILE DOMAIN-CONTAINING PROTEIN-RELATED"/>
    <property type="match status" value="1"/>
</dbReference>
<name>A0A6A6WL56_9PEZI</name>
<keyword evidence="3 6" id="KW-1133">Transmembrane helix</keyword>
<dbReference type="SUPFAM" id="SSF103473">
    <property type="entry name" value="MFS general substrate transporter"/>
    <property type="match status" value="1"/>
</dbReference>
<keyword evidence="9" id="KW-1185">Reference proteome</keyword>
<dbReference type="Pfam" id="PF07690">
    <property type="entry name" value="MFS_1"/>
    <property type="match status" value="1"/>
</dbReference>
<feature type="transmembrane region" description="Helical" evidence="6">
    <location>
        <begin position="131"/>
        <end position="150"/>
    </location>
</feature>
<dbReference type="PROSITE" id="PS50850">
    <property type="entry name" value="MFS"/>
    <property type="match status" value="1"/>
</dbReference>
<dbReference type="GO" id="GO:0022857">
    <property type="term" value="F:transmembrane transporter activity"/>
    <property type="evidence" value="ECO:0007669"/>
    <property type="project" value="InterPro"/>
</dbReference>
<feature type="transmembrane region" description="Helical" evidence="6">
    <location>
        <begin position="66"/>
        <end position="88"/>
    </location>
</feature>
<feature type="transmembrane region" description="Helical" evidence="6">
    <location>
        <begin position="328"/>
        <end position="354"/>
    </location>
</feature>
<dbReference type="Gene3D" id="1.20.1250.20">
    <property type="entry name" value="MFS general substrate transporter like domains"/>
    <property type="match status" value="1"/>
</dbReference>
<evidence type="ECO:0000313" key="8">
    <source>
        <dbReference type="EMBL" id="KAF2762902.1"/>
    </source>
</evidence>
<dbReference type="EMBL" id="ML996565">
    <property type="protein sequence ID" value="KAF2762902.1"/>
    <property type="molecule type" value="Genomic_DNA"/>
</dbReference>
<feature type="transmembrane region" description="Helical" evidence="6">
    <location>
        <begin position="435"/>
        <end position="455"/>
    </location>
</feature>
<evidence type="ECO:0000256" key="4">
    <source>
        <dbReference type="ARBA" id="ARBA00023136"/>
    </source>
</evidence>